<dbReference type="PANTHER" id="PTHR41677:SF1">
    <property type="entry name" value="FE2OG DIOXYGENASE DOMAIN-CONTAINING PROTEIN"/>
    <property type="match status" value="1"/>
</dbReference>
<dbReference type="Pfam" id="PF23169">
    <property type="entry name" value="HalD"/>
    <property type="match status" value="1"/>
</dbReference>
<evidence type="ECO:0000256" key="1">
    <source>
        <dbReference type="RuleBase" id="RU003682"/>
    </source>
</evidence>
<dbReference type="EMBL" id="KQ965761">
    <property type="protein sequence ID" value="KXS15578.1"/>
    <property type="molecule type" value="Genomic_DNA"/>
</dbReference>
<dbReference type="InterPro" id="IPR005123">
    <property type="entry name" value="Oxoglu/Fe-dep_dioxygenase_dom"/>
</dbReference>
<sequence>MSSPPVIASPPPFPSSLPDGFSIPSDPSAGDPCHFDASKHLALSNPEYIVTLDFQKVPFSPTHASFDPANPHPRLAFTAPFRVLSDEGVAVARQIMDRQAKACPQIMQSDDRTPLCLRGLGYTSPFIRHLNEHTSLTSHLSRLASDPVCAHPMVLNYGQINVGAVGADKPVDAWHFDSVDYVLVVMLSDTREMQGGELQVLMKGKESAIGTLEDTGGMVKEEDLLTVKYPGPGWAIFMQGSSMLHHVTPVLTSPHPRTSLINSYTSRCLTFRDRTSAKVFLDGDPSHVAPGEYARYKAWRARAWLEDVVGGVWGVGEGDFAPKRGGEGRERQPGAGAGARASSDEAKQLALQHMRRAIAELEHGVEVLEGTREDVVGYWDEVAGVWKREIRVGVGEGTAGEGRLGRDVVGSRAVALGGRKSERASNELDV</sequence>
<evidence type="ECO:0000256" key="2">
    <source>
        <dbReference type="SAM" id="MobiDB-lite"/>
    </source>
</evidence>
<evidence type="ECO:0000259" key="3">
    <source>
        <dbReference type="PROSITE" id="PS51471"/>
    </source>
</evidence>
<dbReference type="PANTHER" id="PTHR41677">
    <property type="entry name" value="YALI0B19030P"/>
    <property type="match status" value="1"/>
</dbReference>
<feature type="region of interest" description="Disordered" evidence="2">
    <location>
        <begin position="1"/>
        <end position="29"/>
    </location>
</feature>
<dbReference type="GO" id="GO:0016491">
    <property type="term" value="F:oxidoreductase activity"/>
    <property type="evidence" value="ECO:0007669"/>
    <property type="project" value="UniProtKB-KW"/>
</dbReference>
<keyword evidence="1" id="KW-0560">Oxidoreductase</keyword>
<keyword evidence="5" id="KW-1185">Reference proteome</keyword>
<proteinExistence type="inferred from homology"/>
<organism evidence="4 5">
    <name type="scientific">Gonapodya prolifera (strain JEL478)</name>
    <name type="common">Monoblepharis prolifera</name>
    <dbReference type="NCBI Taxonomy" id="1344416"/>
    <lineage>
        <taxon>Eukaryota</taxon>
        <taxon>Fungi</taxon>
        <taxon>Fungi incertae sedis</taxon>
        <taxon>Chytridiomycota</taxon>
        <taxon>Chytridiomycota incertae sedis</taxon>
        <taxon>Monoblepharidomycetes</taxon>
        <taxon>Monoblepharidales</taxon>
        <taxon>Gonapodyaceae</taxon>
        <taxon>Gonapodya</taxon>
    </lineage>
</organism>
<feature type="region of interest" description="Disordered" evidence="2">
    <location>
        <begin position="319"/>
        <end position="344"/>
    </location>
</feature>
<dbReference type="Proteomes" id="UP000070544">
    <property type="component" value="Unassembled WGS sequence"/>
</dbReference>
<keyword evidence="1" id="KW-0479">Metal-binding</keyword>
<dbReference type="PROSITE" id="PS51471">
    <property type="entry name" value="FE2OG_OXY"/>
    <property type="match status" value="1"/>
</dbReference>
<feature type="domain" description="Fe2OG dioxygenase" evidence="3">
    <location>
        <begin position="146"/>
        <end position="270"/>
    </location>
</feature>
<dbReference type="OrthoDB" id="10256055at2759"/>
<name>A0A139AFP1_GONPJ</name>
<protein>
    <recommendedName>
        <fullName evidence="3">Fe2OG dioxygenase domain-containing protein</fullName>
    </recommendedName>
</protein>
<evidence type="ECO:0000313" key="4">
    <source>
        <dbReference type="EMBL" id="KXS15578.1"/>
    </source>
</evidence>
<dbReference type="InterPro" id="IPR056470">
    <property type="entry name" value="BesD/HalB-like"/>
</dbReference>
<gene>
    <name evidence="4" type="ORF">M427DRAFT_56658</name>
</gene>
<reference evidence="4 5" key="1">
    <citation type="journal article" date="2015" name="Genome Biol. Evol.">
        <title>Phylogenomic analyses indicate that early fungi evolved digesting cell walls of algal ancestors of land plants.</title>
        <authorList>
            <person name="Chang Y."/>
            <person name="Wang S."/>
            <person name="Sekimoto S."/>
            <person name="Aerts A.L."/>
            <person name="Choi C."/>
            <person name="Clum A."/>
            <person name="LaButti K.M."/>
            <person name="Lindquist E.A."/>
            <person name="Yee Ngan C."/>
            <person name="Ohm R.A."/>
            <person name="Salamov A.A."/>
            <person name="Grigoriev I.V."/>
            <person name="Spatafora J.W."/>
            <person name="Berbee M.L."/>
        </authorList>
    </citation>
    <scope>NUCLEOTIDE SEQUENCE [LARGE SCALE GENOMIC DNA]</scope>
    <source>
        <strain evidence="4 5">JEL478</strain>
    </source>
</reference>
<keyword evidence="1" id="KW-0408">Iron</keyword>
<evidence type="ECO:0000313" key="5">
    <source>
        <dbReference type="Proteomes" id="UP000070544"/>
    </source>
</evidence>
<accession>A0A139AFP1</accession>
<dbReference type="GO" id="GO:0046872">
    <property type="term" value="F:metal ion binding"/>
    <property type="evidence" value="ECO:0007669"/>
    <property type="project" value="UniProtKB-KW"/>
</dbReference>
<feature type="compositionally biased region" description="Basic and acidic residues" evidence="2">
    <location>
        <begin position="320"/>
        <end position="332"/>
    </location>
</feature>
<dbReference type="AlphaFoldDB" id="A0A139AFP1"/>
<comment type="similarity">
    <text evidence="1">Belongs to the iron/ascorbate-dependent oxidoreductase family.</text>
</comment>
<dbReference type="STRING" id="1344416.A0A139AFP1"/>